<gene>
    <name evidence="3" type="ORF">OKIOD_LOCUS16924</name>
</gene>
<sequence length="98" mass="11671">MNRLFEDLPSRNRQNFSKAKIVTVTERASKSPETFPKYIHYDSDDDDNAQQIVADKPNLYKKFMHKQMELQREKDRPERKRPSCYPVDHASSKLRKSN</sequence>
<accession>A0ABN7T8E0</accession>
<keyword evidence="4" id="KW-1185">Reference proteome</keyword>
<dbReference type="Proteomes" id="UP001158576">
    <property type="component" value="Chromosome 2"/>
</dbReference>
<feature type="region of interest" description="Disordered" evidence="1">
    <location>
        <begin position="68"/>
        <end position="98"/>
    </location>
</feature>
<dbReference type="InterPro" id="IPR018276">
    <property type="entry name" value="DDA1_dom"/>
</dbReference>
<feature type="domain" description="DET1- and DDB1-associated protein 1" evidence="2">
    <location>
        <begin position="4"/>
        <end position="69"/>
    </location>
</feature>
<evidence type="ECO:0000313" key="4">
    <source>
        <dbReference type="Proteomes" id="UP001158576"/>
    </source>
</evidence>
<name>A0ABN7T8E0_OIKDI</name>
<dbReference type="EMBL" id="OU015567">
    <property type="protein sequence ID" value="CAG5114081.1"/>
    <property type="molecule type" value="Genomic_DNA"/>
</dbReference>
<feature type="compositionally biased region" description="Basic and acidic residues" evidence="1">
    <location>
        <begin position="68"/>
        <end position="81"/>
    </location>
</feature>
<evidence type="ECO:0000256" key="1">
    <source>
        <dbReference type="SAM" id="MobiDB-lite"/>
    </source>
</evidence>
<evidence type="ECO:0000313" key="3">
    <source>
        <dbReference type="EMBL" id="CAG5114081.1"/>
    </source>
</evidence>
<reference evidence="3 4" key="1">
    <citation type="submission" date="2021-04" db="EMBL/GenBank/DDBJ databases">
        <authorList>
            <person name="Bliznina A."/>
        </authorList>
    </citation>
    <scope>NUCLEOTIDE SEQUENCE [LARGE SCALE GENOMIC DNA]</scope>
</reference>
<organism evidence="3 4">
    <name type="scientific">Oikopleura dioica</name>
    <name type="common">Tunicate</name>
    <dbReference type="NCBI Taxonomy" id="34765"/>
    <lineage>
        <taxon>Eukaryota</taxon>
        <taxon>Metazoa</taxon>
        <taxon>Chordata</taxon>
        <taxon>Tunicata</taxon>
        <taxon>Appendicularia</taxon>
        <taxon>Copelata</taxon>
        <taxon>Oikopleuridae</taxon>
        <taxon>Oikopleura</taxon>
    </lineage>
</organism>
<dbReference type="Pfam" id="PF10172">
    <property type="entry name" value="DDA1"/>
    <property type="match status" value="1"/>
</dbReference>
<protein>
    <submittedName>
        <fullName evidence="3">Oidioi.mRNA.OKI2018_I69.chr2.g8159.t1.cds</fullName>
    </submittedName>
</protein>
<proteinExistence type="predicted"/>
<evidence type="ECO:0000259" key="2">
    <source>
        <dbReference type="Pfam" id="PF10172"/>
    </source>
</evidence>